<keyword evidence="2" id="KW-0342">GTP-binding</keyword>
<accession>A0ABR2H5Q8</accession>
<protein>
    <submittedName>
        <fullName evidence="4">Small GTPase superfamily-like protein</fullName>
    </submittedName>
</protein>
<keyword evidence="3" id="KW-0732">Signal</keyword>
<dbReference type="Gene3D" id="3.40.50.300">
    <property type="entry name" value="P-loop containing nucleotide triphosphate hydrolases"/>
    <property type="match status" value="1"/>
</dbReference>
<gene>
    <name evidence="4" type="ORF">M9Y10_027179</name>
</gene>
<evidence type="ECO:0000256" key="2">
    <source>
        <dbReference type="ARBA" id="ARBA00023134"/>
    </source>
</evidence>
<dbReference type="SUPFAM" id="SSF52540">
    <property type="entry name" value="P-loop containing nucleoside triphosphate hydrolases"/>
    <property type="match status" value="1"/>
</dbReference>
<name>A0ABR2H5Q8_9EUKA</name>
<dbReference type="InterPro" id="IPR006689">
    <property type="entry name" value="Small_GTPase_ARF/SAR"/>
</dbReference>
<dbReference type="Pfam" id="PF00025">
    <property type="entry name" value="Arf"/>
    <property type="match status" value="1"/>
</dbReference>
<proteinExistence type="predicted"/>
<dbReference type="PANTHER" id="PTHR45697">
    <property type="entry name" value="ADP-RIBOSYLATION FACTOR-LIKE PROTEIN 2-RELATED"/>
    <property type="match status" value="1"/>
</dbReference>
<organism evidence="4 5">
    <name type="scientific">Tritrichomonas musculus</name>
    <dbReference type="NCBI Taxonomy" id="1915356"/>
    <lineage>
        <taxon>Eukaryota</taxon>
        <taxon>Metamonada</taxon>
        <taxon>Parabasalia</taxon>
        <taxon>Tritrichomonadida</taxon>
        <taxon>Tritrichomonadidae</taxon>
        <taxon>Tritrichomonas</taxon>
    </lineage>
</organism>
<dbReference type="EMBL" id="JAPFFF010000041">
    <property type="protein sequence ID" value="KAK8841555.1"/>
    <property type="molecule type" value="Genomic_DNA"/>
</dbReference>
<feature type="signal peptide" evidence="3">
    <location>
        <begin position="1"/>
        <end position="22"/>
    </location>
</feature>
<reference evidence="4 5" key="1">
    <citation type="submission" date="2024-04" db="EMBL/GenBank/DDBJ databases">
        <title>Tritrichomonas musculus Genome.</title>
        <authorList>
            <person name="Alves-Ferreira E."/>
            <person name="Grigg M."/>
            <person name="Lorenzi H."/>
            <person name="Galac M."/>
        </authorList>
    </citation>
    <scope>NUCLEOTIDE SEQUENCE [LARGE SCALE GENOMIC DNA]</scope>
    <source>
        <strain evidence="4 5">EAF2021</strain>
    </source>
</reference>
<evidence type="ECO:0000256" key="1">
    <source>
        <dbReference type="ARBA" id="ARBA00022741"/>
    </source>
</evidence>
<dbReference type="Proteomes" id="UP001470230">
    <property type="component" value="Unassembled WGS sequence"/>
</dbReference>
<feature type="chain" id="PRO_5046027180" evidence="3">
    <location>
        <begin position="23"/>
        <end position="464"/>
    </location>
</feature>
<dbReference type="InterPro" id="IPR044612">
    <property type="entry name" value="ARL2/3"/>
</dbReference>
<evidence type="ECO:0000256" key="3">
    <source>
        <dbReference type="SAM" id="SignalP"/>
    </source>
</evidence>
<evidence type="ECO:0000313" key="4">
    <source>
        <dbReference type="EMBL" id="KAK8841555.1"/>
    </source>
</evidence>
<keyword evidence="1" id="KW-0547">Nucleotide-binding</keyword>
<comment type="caution">
    <text evidence="4">The sequence shown here is derived from an EMBL/GenBank/DDBJ whole genome shotgun (WGS) entry which is preliminary data.</text>
</comment>
<keyword evidence="5" id="KW-1185">Reference proteome</keyword>
<dbReference type="InterPro" id="IPR027417">
    <property type="entry name" value="P-loop_NTPase"/>
</dbReference>
<evidence type="ECO:0000313" key="5">
    <source>
        <dbReference type="Proteomes" id="UP001470230"/>
    </source>
</evidence>
<dbReference type="SMART" id="SM00177">
    <property type="entry name" value="ARF"/>
    <property type="match status" value="1"/>
</dbReference>
<sequence length="464" mass="53232">MGFISTGISLFFLCRNFRWLLTKSIEYSNAYSLNKTGFYNYKIKNNESITAFFNKRSIRMFLFCEYFNSSNIILSIDDKIVSLLDNGSSSIENGLAIDADEKVNITFNTDKEINVNVWLIPSFLCPDLSIYAFDKYLFDIAFPLTTSKICIFSPMIDSLETEINYGIISQNIHITSSVYTRSFYIPEIKEMSNKSVKTKLKEPFIIQINCDDILPAKPEDFYDNIIYYKRELNAARSREAQVGIVSNCNSTNGCSSQTNPQIEVSTKNLGWLGDILWIVACFLLSYYKDNIDNFLMPIFRRKKNFLMFGLKNAGKKTLASKIVQIFDGSAVYDDKMENIKEAKIITLNFDIKIYEFGEGPCPSYNWLNKLTGIIFVIDASDIENIREAREALNMILLNKKYRGLDLLIFLNKMDCKNTMSIDLTWKILDLKSIKDRKWSIEGVSARNGPGISDGICWLLGNRKE</sequence>